<keyword evidence="2" id="KW-0472">Membrane</keyword>
<protein>
    <submittedName>
        <fullName evidence="3">(northern house mosquito) hypothetical protein</fullName>
    </submittedName>
</protein>
<feature type="region of interest" description="Disordered" evidence="1">
    <location>
        <begin position="73"/>
        <end position="93"/>
    </location>
</feature>
<accession>A0A8D8A8Y1</accession>
<keyword evidence="2" id="KW-1133">Transmembrane helix</keyword>
<dbReference type="EMBL" id="HBUE01021098">
    <property type="protein sequence ID" value="CAG6452639.1"/>
    <property type="molecule type" value="Transcribed_RNA"/>
</dbReference>
<evidence type="ECO:0000256" key="2">
    <source>
        <dbReference type="SAM" id="Phobius"/>
    </source>
</evidence>
<reference evidence="3" key="1">
    <citation type="submission" date="2021-05" db="EMBL/GenBank/DDBJ databases">
        <authorList>
            <person name="Alioto T."/>
            <person name="Alioto T."/>
            <person name="Gomez Garrido J."/>
        </authorList>
    </citation>
    <scope>NUCLEOTIDE SEQUENCE</scope>
</reference>
<evidence type="ECO:0000313" key="3">
    <source>
        <dbReference type="EMBL" id="CAG6452641.1"/>
    </source>
</evidence>
<organism evidence="3">
    <name type="scientific">Culex pipiens</name>
    <name type="common">House mosquito</name>
    <dbReference type="NCBI Taxonomy" id="7175"/>
    <lineage>
        <taxon>Eukaryota</taxon>
        <taxon>Metazoa</taxon>
        <taxon>Ecdysozoa</taxon>
        <taxon>Arthropoda</taxon>
        <taxon>Hexapoda</taxon>
        <taxon>Insecta</taxon>
        <taxon>Pterygota</taxon>
        <taxon>Neoptera</taxon>
        <taxon>Endopterygota</taxon>
        <taxon>Diptera</taxon>
        <taxon>Nematocera</taxon>
        <taxon>Culicoidea</taxon>
        <taxon>Culicidae</taxon>
        <taxon>Culicinae</taxon>
        <taxon>Culicini</taxon>
        <taxon>Culex</taxon>
        <taxon>Culex</taxon>
    </lineage>
</organism>
<dbReference type="EMBL" id="HBUE01021101">
    <property type="protein sequence ID" value="CAG6452641.1"/>
    <property type="molecule type" value="Transcribed_RNA"/>
</dbReference>
<name>A0A8D8A8Y1_CULPI</name>
<feature type="transmembrane region" description="Helical" evidence="2">
    <location>
        <begin position="12"/>
        <end position="30"/>
    </location>
</feature>
<keyword evidence="2" id="KW-0812">Transmembrane</keyword>
<proteinExistence type="predicted"/>
<evidence type="ECO:0000256" key="1">
    <source>
        <dbReference type="SAM" id="MobiDB-lite"/>
    </source>
</evidence>
<sequence>MQDDRCEKSNDTFVQLRYALCGVGIVFCLFKNRLTQLQGGPKLDEGRTHTIAFGGCVAFYKELVFCTRRSTAVGEDPQSADEVEERGSGGRRRQRVALVMTKWRRLDEELDRVVVFDTEVGRRVSRETGVRGQHWC</sequence>
<dbReference type="AlphaFoldDB" id="A0A8D8A8Y1"/>